<dbReference type="AlphaFoldDB" id="A0A1A9F2S6"/>
<keyword evidence="3" id="KW-1185">Reference proteome</keyword>
<gene>
    <name evidence="2" type="ORF">A8C75_18045</name>
</gene>
<feature type="domain" description="NAD(P)-binding" evidence="1">
    <location>
        <begin position="7"/>
        <end position="222"/>
    </location>
</feature>
<name>A0A1A9F2S6_9GAMM</name>
<reference evidence="2 3" key="2">
    <citation type="journal article" date="2018" name="Int. J. Syst. Evol. Microbiol.">
        <title>Marinobacterium aestuarii sp. nov., a benzene-degrading marine bacterium isolated from estuary sediment.</title>
        <authorList>
            <person name="Bae S.S."/>
            <person name="Jung J."/>
            <person name="Chung D."/>
            <person name="Baek K."/>
        </authorList>
    </citation>
    <scope>NUCLEOTIDE SEQUENCE [LARGE SCALE GENOMIC DNA]</scope>
    <source>
        <strain evidence="2 3">ST58-10</strain>
    </source>
</reference>
<evidence type="ECO:0000313" key="3">
    <source>
        <dbReference type="Proteomes" id="UP000078070"/>
    </source>
</evidence>
<sequence length="240" mass="26300">MNVLVIGASGATGRLLVAQLLDQGIRVRAIVRSAGALPEDIRQQALCSLIEASVHDIDVAEMAQHLQGCDVVALCLGHNLTFKGVFGHPRMLVRDTVRTLCQAIRQNGAAAPVRLILMNTSGNSNRDLAEKTSFGQKSVIALLRLLLPPHLDNERAADYLRIEVGQSDRHIEWAAVRPDSLSDEDQVTPYDLHASPIRDPIFDSGNSSRINVAHLMAELASNDSLWRQWKGKMPVIYNAC</sequence>
<protein>
    <submittedName>
        <fullName evidence="2">NAD-dependent epimerase</fullName>
    </submittedName>
</protein>
<dbReference type="STRING" id="1821621.A8C75_18045"/>
<dbReference type="KEGG" id="mars:A8C75_18045"/>
<dbReference type="PANTHER" id="PTHR15020:SF11">
    <property type="entry name" value="OS06G0360300 PROTEIN"/>
    <property type="match status" value="1"/>
</dbReference>
<proteinExistence type="predicted"/>
<evidence type="ECO:0000259" key="1">
    <source>
        <dbReference type="Pfam" id="PF13460"/>
    </source>
</evidence>
<dbReference type="Pfam" id="PF13460">
    <property type="entry name" value="NAD_binding_10"/>
    <property type="match status" value="1"/>
</dbReference>
<dbReference type="SUPFAM" id="SSF51735">
    <property type="entry name" value="NAD(P)-binding Rossmann-fold domains"/>
    <property type="match status" value="1"/>
</dbReference>
<accession>A0A1A9F2S6</accession>
<dbReference type="EMBL" id="CP015839">
    <property type="protein sequence ID" value="ANG64188.1"/>
    <property type="molecule type" value="Genomic_DNA"/>
</dbReference>
<dbReference type="OrthoDB" id="9785372at2"/>
<dbReference type="InterPro" id="IPR036291">
    <property type="entry name" value="NAD(P)-bd_dom_sf"/>
</dbReference>
<dbReference type="Proteomes" id="UP000078070">
    <property type="component" value="Chromosome"/>
</dbReference>
<dbReference type="RefSeq" id="WP_067385576.1">
    <property type="nucleotide sequence ID" value="NZ_CP015839.1"/>
</dbReference>
<dbReference type="Gene3D" id="3.40.50.720">
    <property type="entry name" value="NAD(P)-binding Rossmann-like Domain"/>
    <property type="match status" value="1"/>
</dbReference>
<dbReference type="PANTHER" id="PTHR15020">
    <property type="entry name" value="FLAVIN REDUCTASE-RELATED"/>
    <property type="match status" value="1"/>
</dbReference>
<reference evidence="3" key="1">
    <citation type="submission" date="2016-05" db="EMBL/GenBank/DDBJ databases">
        <authorList>
            <person name="Baek K."/>
            <person name="Yang S.-J."/>
        </authorList>
    </citation>
    <scope>NUCLEOTIDE SEQUENCE [LARGE SCALE GENOMIC DNA]</scope>
    <source>
        <strain evidence="3">ST58-10</strain>
    </source>
</reference>
<evidence type="ECO:0000313" key="2">
    <source>
        <dbReference type="EMBL" id="ANG64188.1"/>
    </source>
</evidence>
<dbReference type="InterPro" id="IPR016040">
    <property type="entry name" value="NAD(P)-bd_dom"/>
</dbReference>
<organism evidence="2 3">
    <name type="scientific">Marinobacterium aestuarii</name>
    <dbReference type="NCBI Taxonomy" id="1821621"/>
    <lineage>
        <taxon>Bacteria</taxon>
        <taxon>Pseudomonadati</taxon>
        <taxon>Pseudomonadota</taxon>
        <taxon>Gammaproteobacteria</taxon>
        <taxon>Oceanospirillales</taxon>
        <taxon>Oceanospirillaceae</taxon>
        <taxon>Marinobacterium</taxon>
    </lineage>
</organism>